<reference evidence="2 3" key="1">
    <citation type="journal article" date="2014" name="Agronomy (Basel)">
        <title>A Draft Genome Sequence for Ensete ventricosum, the Drought-Tolerant Tree Against Hunger.</title>
        <authorList>
            <person name="Harrison J."/>
            <person name="Moore K.A."/>
            <person name="Paszkiewicz K."/>
            <person name="Jones T."/>
            <person name="Grant M."/>
            <person name="Ambacheew D."/>
            <person name="Muzemil S."/>
            <person name="Studholme D.J."/>
        </authorList>
    </citation>
    <scope>NUCLEOTIDE SEQUENCE [LARGE SCALE GENOMIC DNA]</scope>
</reference>
<feature type="region of interest" description="Disordered" evidence="1">
    <location>
        <begin position="53"/>
        <end position="102"/>
    </location>
</feature>
<dbReference type="PANTHER" id="PTHR34956:SF2">
    <property type="entry name" value="OS05G0397300 PROTEIN"/>
    <property type="match status" value="1"/>
</dbReference>
<feature type="compositionally biased region" description="Polar residues" evidence="1">
    <location>
        <begin position="84"/>
        <end position="100"/>
    </location>
</feature>
<dbReference type="EMBL" id="AMZH03005693">
    <property type="protein sequence ID" value="RRT65779.1"/>
    <property type="molecule type" value="Genomic_DNA"/>
</dbReference>
<dbReference type="AlphaFoldDB" id="A0A426ZP56"/>
<evidence type="ECO:0000313" key="2">
    <source>
        <dbReference type="EMBL" id="RRT65779.1"/>
    </source>
</evidence>
<organism evidence="2 3">
    <name type="scientific">Ensete ventricosum</name>
    <name type="common">Abyssinian banana</name>
    <name type="synonym">Musa ensete</name>
    <dbReference type="NCBI Taxonomy" id="4639"/>
    <lineage>
        <taxon>Eukaryota</taxon>
        <taxon>Viridiplantae</taxon>
        <taxon>Streptophyta</taxon>
        <taxon>Embryophyta</taxon>
        <taxon>Tracheophyta</taxon>
        <taxon>Spermatophyta</taxon>
        <taxon>Magnoliopsida</taxon>
        <taxon>Liliopsida</taxon>
        <taxon>Zingiberales</taxon>
        <taxon>Musaceae</taxon>
        <taxon>Ensete</taxon>
    </lineage>
</organism>
<dbReference type="PANTHER" id="PTHR34956">
    <property type="entry name" value="OS05G0397300 PROTEIN"/>
    <property type="match status" value="1"/>
</dbReference>
<comment type="caution">
    <text evidence="2">The sequence shown here is derived from an EMBL/GenBank/DDBJ whole genome shotgun (WGS) entry which is preliminary data.</text>
</comment>
<name>A0A426ZP56_ENSVE</name>
<proteinExistence type="predicted"/>
<gene>
    <name evidence="2" type="ORF">B296_00034917</name>
</gene>
<sequence length="132" mass="14814">MEVEDDVFFADLSKRMALLIMEDEEESPAQCPTLPVQELPYMPQMLMLPPHTNEVSARRRESKGTGVFIPLSAAPRRKNRSRRSTTAAEDSSNPQRQQLGKSVAAVASHATNANLIYPYQCSDSFVLKRQCM</sequence>
<dbReference type="Proteomes" id="UP000287651">
    <property type="component" value="Unassembled WGS sequence"/>
</dbReference>
<protein>
    <submittedName>
        <fullName evidence="2">Uncharacterized protein</fullName>
    </submittedName>
</protein>
<evidence type="ECO:0000256" key="1">
    <source>
        <dbReference type="SAM" id="MobiDB-lite"/>
    </source>
</evidence>
<accession>A0A426ZP56</accession>
<evidence type="ECO:0000313" key="3">
    <source>
        <dbReference type="Proteomes" id="UP000287651"/>
    </source>
</evidence>